<evidence type="ECO:0000259" key="2">
    <source>
        <dbReference type="Pfam" id="PF17892"/>
    </source>
</evidence>
<gene>
    <name evidence="3" type="ORF">BCT54_16660</name>
</gene>
<dbReference type="AlphaFoldDB" id="A0A2N7JYB7"/>
<feature type="compositionally biased region" description="Polar residues" evidence="1">
    <location>
        <begin position="884"/>
        <end position="896"/>
    </location>
</feature>
<evidence type="ECO:0000313" key="4">
    <source>
        <dbReference type="Proteomes" id="UP000235533"/>
    </source>
</evidence>
<reference evidence="4" key="1">
    <citation type="submission" date="2016-07" db="EMBL/GenBank/DDBJ databases">
        <title>Nontailed viruses are major unrecognized killers of bacteria in the ocean.</title>
        <authorList>
            <person name="Kauffman K."/>
            <person name="Hussain F."/>
            <person name="Yang J."/>
            <person name="Arevalo P."/>
            <person name="Brown J."/>
            <person name="Cutler M."/>
            <person name="Kelly L."/>
            <person name="Polz M.F."/>
        </authorList>
    </citation>
    <scope>NUCLEOTIDE SEQUENCE [LARGE SCALE GENOMIC DNA]</scope>
    <source>
        <strain evidence="4">10N.261.48.B5</strain>
    </source>
</reference>
<protein>
    <recommendedName>
        <fullName evidence="2">Cadherin-like domain-containing protein</fullName>
    </recommendedName>
</protein>
<proteinExistence type="predicted"/>
<feature type="region of interest" description="Disordered" evidence="1">
    <location>
        <begin position="884"/>
        <end position="945"/>
    </location>
</feature>
<feature type="domain" description="Cadherin-like" evidence="2">
    <location>
        <begin position="150"/>
        <end position="244"/>
    </location>
</feature>
<dbReference type="InterPro" id="IPR041690">
    <property type="entry name" value="Cadherin_5"/>
</dbReference>
<dbReference type="Pfam" id="PF17892">
    <property type="entry name" value="Cadherin_5"/>
    <property type="match status" value="7"/>
</dbReference>
<dbReference type="Proteomes" id="UP000235533">
    <property type="component" value="Unassembled WGS sequence"/>
</dbReference>
<feature type="non-terminal residue" evidence="3">
    <location>
        <position position="1"/>
    </location>
</feature>
<feature type="domain" description="Cadherin-like" evidence="2">
    <location>
        <begin position="52"/>
        <end position="142"/>
    </location>
</feature>
<feature type="domain" description="Cadherin-like" evidence="2">
    <location>
        <begin position="247"/>
        <end position="335"/>
    </location>
</feature>
<organism evidence="3 4">
    <name type="scientific">Vibrio splendidus</name>
    <dbReference type="NCBI Taxonomy" id="29497"/>
    <lineage>
        <taxon>Bacteria</taxon>
        <taxon>Pseudomonadati</taxon>
        <taxon>Pseudomonadota</taxon>
        <taxon>Gammaproteobacteria</taxon>
        <taxon>Vibrionales</taxon>
        <taxon>Vibrionaceae</taxon>
        <taxon>Vibrio</taxon>
    </lineage>
</organism>
<name>A0A2N7JYB7_VIBSP</name>
<feature type="compositionally biased region" description="Polar residues" evidence="1">
    <location>
        <begin position="905"/>
        <end position="915"/>
    </location>
</feature>
<dbReference type="RefSeq" id="WP_133151684.1">
    <property type="nucleotide sequence ID" value="NZ_MCZF01000019.1"/>
</dbReference>
<dbReference type="NCBIfam" id="NF012211">
    <property type="entry name" value="tand_rpt_95"/>
    <property type="match status" value="7"/>
</dbReference>
<evidence type="ECO:0000256" key="1">
    <source>
        <dbReference type="SAM" id="MobiDB-lite"/>
    </source>
</evidence>
<evidence type="ECO:0000313" key="3">
    <source>
        <dbReference type="EMBL" id="PMM65431.1"/>
    </source>
</evidence>
<feature type="domain" description="Cadherin-like" evidence="2">
    <location>
        <begin position="661"/>
        <end position="739"/>
    </location>
</feature>
<accession>A0A2N7JYB7</accession>
<feature type="domain" description="Cadherin-like" evidence="2">
    <location>
        <begin position="467"/>
        <end position="536"/>
    </location>
</feature>
<sequence>SVGGNATVTVNDDGSFTITPEADFNGDIDISFDLTDGTDTVTATADLTVNPVNDAPQSTSPTIDGTEDTTIVITQEMLLANASDIDNANGELAASDLVIDEQYGALVDNGDDTWSFTPAQDLNGEIPMSFNVSDGELTTSVDGNLDLEATNDAPEAPLVVMQGEEDVVMVIDPAYIADQVTDLDGDEISIESITVRAPANATLTQQPDGMYHLVTTQDFNGLVELGYQATDGEEVVDGSLNVNVIPVNDAPFNVGNAMMTTDEDGAFTFDAGDLMNLFGDIDTADLVVSRIITADGEDGGEVTDNGDGTWTFTPTGDFAGVSDLQVVVSDGEFETVLDVPVFVRPVADGAVISTDHDGPLVFGEDETGHLGLNVGLVDDSETLSNLVMTGFPVGFEVTDGVNTVMITEPGQYIDLFDWDISNIQMTPPEDFHGEFFVTVSATTVDYGDEPEALDDGIDSGDFETVAGDSIILTADDLIGLAENVDADSDDEVKLVHLADRSQGEIVDNGDGTWTFTPAPGFTGEADIAYVVDKDGVLHDEQTGVVVKEGDSQENSAPEVNSITTTEIAADATLSFTDEDMLANLSDTEGDSLSIESVSLMEGQGVIENDNQGNYQFTPAEDYTGDVQVGFIATDGENRIESFFNVDIQGGDEAAASEGYVLADDGSLVITDSQLVDELGVSNTAEIVDVTDANDAGFFSESGEGEWTYWPNDDFDGNLAMNVDVNDGGEVSSHSLSIQVADDSVQGDESQVQAAQATEEQQVDVAQQADDQVQDVEAETEDSAADVTAAPGDTISISIPDEVSGNESVDYADMSGLPEGATVSNALDNGDGSFTISGNLEQPVSVELPEGYEGTSEIQFQGYDELGSSIDGASGSVEVDVDDQYTMQGSTQEQQTDMAGMESGGSDWTSSGSQDQGVDFTDDSGSFDSDSQTSTDQSNDFDQSSL</sequence>
<feature type="domain" description="Cadherin-like" evidence="2">
    <location>
        <begin position="554"/>
        <end position="641"/>
    </location>
</feature>
<comment type="caution">
    <text evidence="3">The sequence shown here is derived from an EMBL/GenBank/DDBJ whole genome shotgun (WGS) entry which is preliminary data.</text>
</comment>
<feature type="domain" description="Cadherin-like" evidence="2">
    <location>
        <begin position="4"/>
        <end position="50"/>
    </location>
</feature>
<dbReference type="EMBL" id="MCZF01000019">
    <property type="protein sequence ID" value="PMM65431.1"/>
    <property type="molecule type" value="Genomic_DNA"/>
</dbReference>
<feature type="compositionally biased region" description="Low complexity" evidence="1">
    <location>
        <begin position="922"/>
        <end position="945"/>
    </location>
</feature>